<protein>
    <submittedName>
        <fullName evidence="1">60S ribosomal protein L13a, putative</fullName>
    </submittedName>
</protein>
<dbReference type="KEGG" id="ldo:LDBPK_150220"/>
<dbReference type="EMBL" id="FR799602">
    <property type="protein sequence ID" value="CBZ32839.1"/>
    <property type="molecule type" value="Genomic_DNA"/>
</dbReference>
<dbReference type="Proteomes" id="UP000008980">
    <property type="component" value="Chromosome 15"/>
</dbReference>
<organism evidence="1 2">
    <name type="scientific">Leishmania donovani</name>
    <dbReference type="NCBI Taxonomy" id="5661"/>
    <lineage>
        <taxon>Eukaryota</taxon>
        <taxon>Discoba</taxon>
        <taxon>Euglenozoa</taxon>
        <taxon>Kinetoplastea</taxon>
        <taxon>Metakinetoplastina</taxon>
        <taxon>Trypanosomatida</taxon>
        <taxon>Trypanosomatidae</taxon>
        <taxon>Leishmaniinae</taxon>
        <taxon>Leishmania</taxon>
    </lineage>
</organism>
<proteinExistence type="predicted"/>
<sequence>MCACAFVREKDCLLFSRSLSRTPKHLFPRSLRHRHTASLSPFSSAVMVGVRRRRRVRFLRFLFRSLVI</sequence>
<dbReference type="VEuPathDB" id="TriTrypDB:LdBPK_150220.1"/>
<evidence type="ECO:0000313" key="2">
    <source>
        <dbReference type="Proteomes" id="UP000008980"/>
    </source>
</evidence>
<name>E9BC63_LEIDO</name>
<dbReference type="GO" id="GO:0005840">
    <property type="term" value="C:ribosome"/>
    <property type="evidence" value="ECO:0007669"/>
    <property type="project" value="UniProtKB-KW"/>
</dbReference>
<accession>E9BC63</accession>
<gene>
    <name evidence="1" type="ORF">LDBPK_150220</name>
</gene>
<dbReference type="RefSeq" id="XP_003859547.1">
    <property type="nucleotide sequence ID" value="XM_003859499.1"/>
</dbReference>
<dbReference type="AlphaFoldDB" id="E9BC63"/>
<keyword evidence="1" id="KW-0687">Ribonucleoprotein</keyword>
<evidence type="ECO:0000313" key="1">
    <source>
        <dbReference type="EMBL" id="CBZ32839.1"/>
    </source>
</evidence>
<dbReference type="GeneID" id="13392907"/>
<keyword evidence="1" id="KW-0689">Ribosomal protein</keyword>
<reference evidence="2" key="2">
    <citation type="submission" date="2011-02" db="EMBL/GenBank/DDBJ databases">
        <title>Whole genome sequencing of Leishmania donovani clinical lines reveals dynamic variation related to drug resistance.</title>
        <authorList>
            <person name="Downing T."/>
            <person name="Imamura H."/>
            <person name="Sanders M."/>
            <person name="Decuypere S."/>
            <person name="Hertz-Fowler C."/>
            <person name="Clark T.G."/>
            <person name="Rijal S."/>
            <person name="Sundar S."/>
            <person name="Quail M.A."/>
            <person name="De Doncker S."/>
            <person name="Maes I."/>
            <person name="Vanaerschot M."/>
            <person name="Stark O."/>
            <person name="Schonian G."/>
            <person name="Dujardin J.C."/>
            <person name="Berriman M."/>
        </authorList>
    </citation>
    <scope>NUCLEOTIDE SEQUENCE [LARGE SCALE GENOMIC DNA]</scope>
    <source>
        <strain evidence="2">BPK282A1</strain>
    </source>
</reference>
<reference evidence="1 2" key="1">
    <citation type="journal article" date="2011" name="Genome Res.">
        <title>Whole genome sequencing of multiple Leishmania donovani clinical isolates provides insights into population structure and mechanisms of drug resistance.</title>
        <authorList>
            <person name="Downing T."/>
            <person name="Imamura H."/>
            <person name="Decuypere S."/>
            <person name="Clark T.G."/>
            <person name="Coombs G.H."/>
            <person name="Cotton J.A."/>
            <person name="Hilley J.D."/>
            <person name="de Doncker S."/>
            <person name="Maes I."/>
            <person name="Mottram J.C."/>
            <person name="Quail M.A."/>
            <person name="Rijal S."/>
            <person name="Sanders M."/>
            <person name="Schonian G."/>
            <person name="Stark O."/>
            <person name="Sundar S."/>
            <person name="Vanaerschot M."/>
            <person name="Hertz-Fowler C."/>
            <person name="Dujardin J.C."/>
            <person name="Berriman M."/>
        </authorList>
    </citation>
    <scope>NUCLEOTIDE SEQUENCE [LARGE SCALE GENOMIC DNA]</scope>
    <source>
        <strain evidence="1 2">BPK282A1</strain>
    </source>
</reference>